<reference evidence="14" key="1">
    <citation type="submission" date="2025-08" db="UniProtKB">
        <authorList>
            <consortium name="RefSeq"/>
        </authorList>
    </citation>
    <scope>IDENTIFICATION</scope>
    <source>
        <tissue evidence="14">Gonads</tissue>
    </source>
</reference>
<dbReference type="InterPro" id="IPR009057">
    <property type="entry name" value="Homeodomain-like_sf"/>
</dbReference>
<evidence type="ECO:0000256" key="9">
    <source>
        <dbReference type="ARBA" id="ARBA00023136"/>
    </source>
</evidence>
<evidence type="ECO:0000256" key="11">
    <source>
        <dbReference type="RuleBase" id="RU363063"/>
    </source>
</evidence>
<dbReference type="CDD" id="cd00569">
    <property type="entry name" value="HTH_Hin_like"/>
    <property type="match status" value="1"/>
</dbReference>
<dbReference type="EC" id="2.4.1.-" evidence="11"/>
<dbReference type="SUPFAM" id="SSF46689">
    <property type="entry name" value="Homeodomain-like"/>
    <property type="match status" value="1"/>
</dbReference>
<dbReference type="STRING" id="7574.A0A1S3HNV5"/>
<dbReference type="OrthoDB" id="2139606at2759"/>
<comment type="similarity">
    <text evidence="2 11">Belongs to the glycosyltransferase 31 family.</text>
</comment>
<evidence type="ECO:0000256" key="6">
    <source>
        <dbReference type="ARBA" id="ARBA00022968"/>
    </source>
</evidence>
<keyword evidence="3 11" id="KW-0328">Glycosyltransferase</keyword>
<dbReference type="PANTHER" id="PTHR11214">
    <property type="entry name" value="BETA-1,3-N-ACETYLGLUCOSAMINYLTRANSFERASE"/>
    <property type="match status" value="1"/>
</dbReference>
<keyword evidence="10" id="KW-0325">Glycoprotein</keyword>
<keyword evidence="9" id="KW-0472">Membrane</keyword>
<evidence type="ECO:0000256" key="7">
    <source>
        <dbReference type="ARBA" id="ARBA00022989"/>
    </source>
</evidence>
<keyword evidence="13" id="KW-1185">Reference proteome</keyword>
<keyword evidence="6" id="KW-0735">Signal-anchor</keyword>
<dbReference type="Pfam" id="PF01762">
    <property type="entry name" value="Galactosyl_T"/>
    <property type="match status" value="1"/>
</dbReference>
<dbReference type="GO" id="GO:0000139">
    <property type="term" value="C:Golgi membrane"/>
    <property type="evidence" value="ECO:0007669"/>
    <property type="project" value="UniProtKB-SubCell"/>
</dbReference>
<dbReference type="KEGG" id="lak:106156851"/>
<dbReference type="FunFam" id="3.90.550.50:FF:000001">
    <property type="entry name" value="Hexosyltransferase"/>
    <property type="match status" value="1"/>
</dbReference>
<dbReference type="InterPro" id="IPR006120">
    <property type="entry name" value="Resolvase_HTH_dom"/>
</dbReference>
<dbReference type="InterPro" id="IPR002659">
    <property type="entry name" value="Glyco_trans_31"/>
</dbReference>
<comment type="subcellular location">
    <subcellularLocation>
        <location evidence="1 11">Golgi apparatus membrane</location>
        <topology evidence="1 11">Single-pass type II membrane protein</topology>
    </subcellularLocation>
</comment>
<dbReference type="GO" id="GO:0003677">
    <property type="term" value="F:DNA binding"/>
    <property type="evidence" value="ECO:0007669"/>
    <property type="project" value="InterPro"/>
</dbReference>
<evidence type="ECO:0000256" key="4">
    <source>
        <dbReference type="ARBA" id="ARBA00022679"/>
    </source>
</evidence>
<evidence type="ECO:0000259" key="12">
    <source>
        <dbReference type="Pfam" id="PF02796"/>
    </source>
</evidence>
<protein>
    <recommendedName>
        <fullName evidence="11">Hexosyltransferase</fullName>
        <ecNumber evidence="11">2.4.1.-</ecNumber>
    </recommendedName>
</protein>
<evidence type="ECO:0000256" key="2">
    <source>
        <dbReference type="ARBA" id="ARBA00008661"/>
    </source>
</evidence>
<accession>A0A1S3HNV5</accession>
<keyword evidence="7" id="KW-1133">Transmembrane helix</keyword>
<evidence type="ECO:0000313" key="14">
    <source>
        <dbReference type="RefSeq" id="XP_013387733.1"/>
    </source>
</evidence>
<dbReference type="AlphaFoldDB" id="A0A1S3HNV5"/>
<evidence type="ECO:0000256" key="5">
    <source>
        <dbReference type="ARBA" id="ARBA00022692"/>
    </source>
</evidence>
<keyword evidence="4" id="KW-0808">Transferase</keyword>
<evidence type="ECO:0000313" key="13">
    <source>
        <dbReference type="Proteomes" id="UP000085678"/>
    </source>
</evidence>
<dbReference type="RefSeq" id="XP_013387733.1">
    <property type="nucleotide sequence ID" value="XM_013532279.1"/>
</dbReference>
<dbReference type="GO" id="GO:0006493">
    <property type="term" value="P:protein O-linked glycosylation"/>
    <property type="evidence" value="ECO:0007669"/>
    <property type="project" value="TreeGrafter"/>
</dbReference>
<dbReference type="GeneID" id="106156851"/>
<keyword evidence="5" id="KW-0812">Transmembrane</keyword>
<dbReference type="Gene3D" id="3.90.550.50">
    <property type="match status" value="1"/>
</dbReference>
<evidence type="ECO:0000256" key="3">
    <source>
        <dbReference type="ARBA" id="ARBA00022676"/>
    </source>
</evidence>
<dbReference type="InParanoid" id="A0A1S3HNV5"/>
<evidence type="ECO:0000256" key="1">
    <source>
        <dbReference type="ARBA" id="ARBA00004323"/>
    </source>
</evidence>
<feature type="domain" description="Resolvase HTH" evidence="12">
    <location>
        <begin position="333"/>
        <end position="366"/>
    </location>
</feature>
<keyword evidence="8 11" id="KW-0333">Golgi apparatus</keyword>
<name>A0A1S3HNV5_LINAN</name>
<dbReference type="GO" id="GO:0000150">
    <property type="term" value="F:DNA strand exchange activity"/>
    <property type="evidence" value="ECO:0007669"/>
    <property type="project" value="InterPro"/>
</dbReference>
<sequence>MRYITDGPTPNHTALDTHCKVPLDVCSAKMAPEYWYHLKKYRYVVNQECTAADDPYLLVLVISNPQDVKTRAAYRKTCGSWKQYLGRRIKTIFFLGKTGYKTVDEDAVAEGLHYKDTVIIDFVDSYKNYTLKTLLAFRWAVELCGNAKFVLRNGHDVTTNIQEIMDYLTSLPKDSQSSLLEGYILSDKHAPQRDPKNKYYQSPEQYPWSNFPDFVSGFATLFSFDVVRVINSASLTQHLFIEDVYMGHIAHANGIKLKHNVNFWFSPATHYRNILRSKCRFMRSFAVHRAPTSVLWAVLNGTLTKEEACNVPPRVKGPSSCHIATMVKVRELTNEERNEIVSQREEGINVTQIAARYGVSRKTVYRFAEGLWTQVMPISYTEVAA</sequence>
<dbReference type="Pfam" id="PF02796">
    <property type="entry name" value="HTH_7"/>
    <property type="match status" value="1"/>
</dbReference>
<dbReference type="Proteomes" id="UP000085678">
    <property type="component" value="Unplaced"/>
</dbReference>
<gene>
    <name evidence="14" type="primary">LOC106156851</name>
</gene>
<evidence type="ECO:0000256" key="8">
    <source>
        <dbReference type="ARBA" id="ARBA00023034"/>
    </source>
</evidence>
<evidence type="ECO:0000256" key="10">
    <source>
        <dbReference type="ARBA" id="ARBA00023180"/>
    </source>
</evidence>
<proteinExistence type="inferred from homology"/>
<dbReference type="Gene3D" id="1.10.10.60">
    <property type="entry name" value="Homeodomain-like"/>
    <property type="match status" value="1"/>
</dbReference>
<dbReference type="GO" id="GO:0016758">
    <property type="term" value="F:hexosyltransferase activity"/>
    <property type="evidence" value="ECO:0007669"/>
    <property type="project" value="InterPro"/>
</dbReference>
<dbReference type="PANTHER" id="PTHR11214:SF283">
    <property type="entry name" value="N-ACETYLLACTOSAMINIDE BETA-1,3-N-ACETYLGLUCOSAMINYLTRANSFERASE 4-LIKE"/>
    <property type="match status" value="1"/>
</dbReference>
<organism evidence="13 14">
    <name type="scientific">Lingula anatina</name>
    <name type="common">Brachiopod</name>
    <name type="synonym">Lingula unguis</name>
    <dbReference type="NCBI Taxonomy" id="7574"/>
    <lineage>
        <taxon>Eukaryota</taxon>
        <taxon>Metazoa</taxon>
        <taxon>Spiralia</taxon>
        <taxon>Lophotrochozoa</taxon>
        <taxon>Brachiopoda</taxon>
        <taxon>Linguliformea</taxon>
        <taxon>Lingulata</taxon>
        <taxon>Lingulida</taxon>
        <taxon>Linguloidea</taxon>
        <taxon>Lingulidae</taxon>
        <taxon>Lingula</taxon>
    </lineage>
</organism>